<keyword evidence="7" id="KW-0812">Transmembrane</keyword>
<dbReference type="PANTHER" id="PTHR30429">
    <property type="entry name" value="D-METHIONINE-BINDING LIPOPROTEIN METQ"/>
    <property type="match status" value="1"/>
</dbReference>
<dbReference type="EMBL" id="BAAAPY010000005">
    <property type="protein sequence ID" value="GAA2078430.1"/>
    <property type="molecule type" value="Genomic_DNA"/>
</dbReference>
<keyword evidence="7" id="KW-1133">Transmembrane helix</keyword>
<evidence type="ECO:0000256" key="1">
    <source>
        <dbReference type="ARBA" id="ARBA00004635"/>
    </source>
</evidence>
<evidence type="ECO:0000256" key="6">
    <source>
        <dbReference type="ARBA" id="ARBA00023288"/>
    </source>
</evidence>
<evidence type="ECO:0000256" key="5">
    <source>
        <dbReference type="ARBA" id="ARBA00023139"/>
    </source>
</evidence>
<evidence type="ECO:0000313" key="8">
    <source>
        <dbReference type="EMBL" id="GAA2078430.1"/>
    </source>
</evidence>
<evidence type="ECO:0000256" key="4">
    <source>
        <dbReference type="ARBA" id="ARBA00023136"/>
    </source>
</evidence>
<keyword evidence="9" id="KW-1185">Reference proteome</keyword>
<keyword evidence="4 7" id="KW-0472">Membrane</keyword>
<dbReference type="Gene3D" id="3.40.190.10">
    <property type="entry name" value="Periplasmic binding protein-like II"/>
    <property type="match status" value="2"/>
</dbReference>
<evidence type="ECO:0000256" key="3">
    <source>
        <dbReference type="ARBA" id="ARBA00022729"/>
    </source>
</evidence>
<keyword evidence="5" id="KW-0564">Palmitate</keyword>
<dbReference type="PANTHER" id="PTHR30429:SF1">
    <property type="entry name" value="D-METHIONINE-BINDING LIPOPROTEIN METQ-RELATED"/>
    <property type="match status" value="1"/>
</dbReference>
<dbReference type="Pfam" id="PF03180">
    <property type="entry name" value="Lipoprotein_9"/>
    <property type="match status" value="1"/>
</dbReference>
<dbReference type="Proteomes" id="UP001501480">
    <property type="component" value="Unassembled WGS sequence"/>
</dbReference>
<comment type="subcellular location">
    <subcellularLocation>
        <location evidence="1">Membrane</location>
        <topology evidence="1">Lipid-anchor</topology>
    </subcellularLocation>
</comment>
<dbReference type="InterPro" id="IPR004872">
    <property type="entry name" value="Lipoprotein_NlpA"/>
</dbReference>
<evidence type="ECO:0000256" key="2">
    <source>
        <dbReference type="ARBA" id="ARBA00008973"/>
    </source>
</evidence>
<dbReference type="RefSeq" id="WP_344327145.1">
    <property type="nucleotide sequence ID" value="NZ_BAAAPY010000005.1"/>
</dbReference>
<keyword evidence="6" id="KW-0449">Lipoprotein</keyword>
<keyword evidence="3" id="KW-0732">Signal</keyword>
<proteinExistence type="inferred from homology"/>
<accession>A0ABP5HLZ6</accession>
<comment type="similarity">
    <text evidence="2">Belongs to the NlpA lipoprotein family.</text>
</comment>
<sequence>MSENTPTIEAPKSRVPLIAGVVALVVVAAAVVLFLTRGGDDTAADGETVRIGVVGASDPYWDEFVAAAAEEGIEVELRDFTDYTQPNPALAAGELDLNQFQHSAYLADYNVAEGQDLTPIGSTATYPLGLYSTQFDSVEDIPDGATVAVPDDTTNQARGLLVLQEAGLIELADGGTIFSDLQDVEDSSRVEVTQLAADTTVTSLDDVAAAIVNNDFVERAGLSFDDALATDDADSPESLPYVNIFVARAEDAENPTYLRLVEIFQETQSVTDGLQEVSGGTAVLLQTPAEELQANLRDVEELTREQRG</sequence>
<comment type="caution">
    <text evidence="8">The sequence shown here is derived from an EMBL/GenBank/DDBJ whole genome shotgun (WGS) entry which is preliminary data.</text>
</comment>
<gene>
    <name evidence="8" type="ORF">GCM10009821_17840</name>
</gene>
<reference evidence="9" key="1">
    <citation type="journal article" date="2019" name="Int. J. Syst. Evol. Microbiol.">
        <title>The Global Catalogue of Microorganisms (GCM) 10K type strain sequencing project: providing services to taxonomists for standard genome sequencing and annotation.</title>
        <authorList>
            <consortium name="The Broad Institute Genomics Platform"/>
            <consortium name="The Broad Institute Genome Sequencing Center for Infectious Disease"/>
            <person name="Wu L."/>
            <person name="Ma J."/>
        </authorList>
    </citation>
    <scope>NUCLEOTIDE SEQUENCE [LARGE SCALE GENOMIC DNA]</scope>
    <source>
        <strain evidence="9">JCM 15749</strain>
    </source>
</reference>
<organism evidence="8 9">
    <name type="scientific">Aeromicrobium halocynthiae</name>
    <dbReference type="NCBI Taxonomy" id="560557"/>
    <lineage>
        <taxon>Bacteria</taxon>
        <taxon>Bacillati</taxon>
        <taxon>Actinomycetota</taxon>
        <taxon>Actinomycetes</taxon>
        <taxon>Propionibacteriales</taxon>
        <taxon>Nocardioidaceae</taxon>
        <taxon>Aeromicrobium</taxon>
    </lineage>
</organism>
<name>A0ABP5HLZ6_9ACTN</name>
<evidence type="ECO:0000256" key="7">
    <source>
        <dbReference type="SAM" id="Phobius"/>
    </source>
</evidence>
<evidence type="ECO:0000313" key="9">
    <source>
        <dbReference type="Proteomes" id="UP001501480"/>
    </source>
</evidence>
<protein>
    <submittedName>
        <fullName evidence="8">MetQ/NlpA family ABC transporter substrate-binding protein</fullName>
    </submittedName>
</protein>
<feature type="transmembrane region" description="Helical" evidence="7">
    <location>
        <begin position="15"/>
        <end position="35"/>
    </location>
</feature>
<dbReference type="SUPFAM" id="SSF53850">
    <property type="entry name" value="Periplasmic binding protein-like II"/>
    <property type="match status" value="1"/>
</dbReference>